<name>A0A4Y3KZQ4_9CELL</name>
<sequence>MRAERGSVGVGVRGRGLVHASTLVGGSAPRDGPPVDRAGRGAEAGLGVAEVGFLGVDGRVDVGTGAARRTAPDGDRQGGRGRRGGVPARTEAARRPRHVAETSATVR</sequence>
<evidence type="ECO:0000256" key="1">
    <source>
        <dbReference type="SAM" id="MobiDB-lite"/>
    </source>
</evidence>
<gene>
    <name evidence="2" type="ORF">CCE01nite_23090</name>
</gene>
<evidence type="ECO:0000313" key="3">
    <source>
        <dbReference type="Proteomes" id="UP000317046"/>
    </source>
</evidence>
<organism evidence="2 3">
    <name type="scientific">Cellulomonas cellasea</name>
    <dbReference type="NCBI Taxonomy" id="43670"/>
    <lineage>
        <taxon>Bacteria</taxon>
        <taxon>Bacillati</taxon>
        <taxon>Actinomycetota</taxon>
        <taxon>Actinomycetes</taxon>
        <taxon>Micrococcales</taxon>
        <taxon>Cellulomonadaceae</taxon>
        <taxon>Cellulomonas</taxon>
    </lineage>
</organism>
<accession>A0A4Y3KZQ4</accession>
<proteinExistence type="predicted"/>
<evidence type="ECO:0000313" key="2">
    <source>
        <dbReference type="EMBL" id="GEA88360.1"/>
    </source>
</evidence>
<comment type="caution">
    <text evidence="2">The sequence shown here is derived from an EMBL/GenBank/DDBJ whole genome shotgun (WGS) entry which is preliminary data.</text>
</comment>
<keyword evidence="3" id="KW-1185">Reference proteome</keyword>
<dbReference type="AlphaFoldDB" id="A0A4Y3KZQ4"/>
<feature type="compositionally biased region" description="Basic and acidic residues" evidence="1">
    <location>
        <begin position="91"/>
        <end position="100"/>
    </location>
</feature>
<dbReference type="Proteomes" id="UP000317046">
    <property type="component" value="Unassembled WGS sequence"/>
</dbReference>
<protein>
    <submittedName>
        <fullName evidence="2">Uncharacterized protein</fullName>
    </submittedName>
</protein>
<feature type="region of interest" description="Disordered" evidence="1">
    <location>
        <begin position="21"/>
        <end position="40"/>
    </location>
</feature>
<dbReference type="EMBL" id="BJLR01000019">
    <property type="protein sequence ID" value="GEA88360.1"/>
    <property type="molecule type" value="Genomic_DNA"/>
</dbReference>
<reference evidence="2" key="1">
    <citation type="submission" date="2019-06" db="EMBL/GenBank/DDBJ databases">
        <title>Whole genome shotgun sequence of Cellulomonas cellasea NBRC 3753.</title>
        <authorList>
            <person name="Hosoyama A."/>
            <person name="Uohara A."/>
            <person name="Ohji S."/>
            <person name="Ichikawa N."/>
        </authorList>
    </citation>
    <scope>NUCLEOTIDE SEQUENCE [LARGE SCALE GENOMIC DNA]</scope>
    <source>
        <strain evidence="2">NBRC 3753</strain>
    </source>
</reference>
<feature type="region of interest" description="Disordered" evidence="1">
    <location>
        <begin position="63"/>
        <end position="107"/>
    </location>
</feature>